<dbReference type="EMBL" id="AAXW01000038">
    <property type="protein sequence ID" value="EAZ89729.1"/>
    <property type="molecule type" value="Genomic_DNA"/>
</dbReference>
<evidence type="ECO:0008006" key="3">
    <source>
        <dbReference type="Google" id="ProtNLM"/>
    </source>
</evidence>
<evidence type="ECO:0000313" key="2">
    <source>
        <dbReference type="Proteomes" id="UP000003781"/>
    </source>
</evidence>
<gene>
    <name evidence="1" type="ORF">CY0110_23281</name>
</gene>
<dbReference type="Proteomes" id="UP000003781">
    <property type="component" value="Unassembled WGS sequence"/>
</dbReference>
<dbReference type="eggNOG" id="ENOG5033KAH">
    <property type="taxonomic scope" value="Bacteria"/>
</dbReference>
<organism evidence="1 2">
    <name type="scientific">Crocosphaera chwakensis CCY0110</name>
    <dbReference type="NCBI Taxonomy" id="391612"/>
    <lineage>
        <taxon>Bacteria</taxon>
        <taxon>Bacillati</taxon>
        <taxon>Cyanobacteriota</taxon>
        <taxon>Cyanophyceae</taxon>
        <taxon>Oscillatoriophycideae</taxon>
        <taxon>Chroococcales</taxon>
        <taxon>Aphanothecaceae</taxon>
        <taxon>Crocosphaera</taxon>
        <taxon>Crocosphaera chwakensis</taxon>
    </lineage>
</organism>
<proteinExistence type="predicted"/>
<comment type="caution">
    <text evidence="1">The sequence shown here is derived from an EMBL/GenBank/DDBJ whole genome shotgun (WGS) entry which is preliminary data.</text>
</comment>
<sequence>MEISTQKTNGESTMLLTNETQSLDITNGVSVDPEINSFPATLAVSTPQTTLEGTLTNIPWTDGFTLGSGVDVITGSLLGSALKSFMPNLNPIKTSSESYRFISDDSSLNLEIGASASGSYNFNNVKISASTEFLTQIKYSETSITLIAEYSSLFGYSDQPVNYELTEQAKQLATNPAQFRQTYGDYFIADSQRGSRFLAVYVCETSSAESLVEFKASLGAEVPEVFSAEGSSRFMRAASEHHVSISTYLYLEGYTGTAPSGPWSPQTILDALKWFKANEKGENMKAELKHYSTIIPGYPRTIPVDPRIFVELSLLYSQLWDIRARYDSLPKYYQDQYKVPFNTLNLGIVSNQDTLVTNPTLRKSYQQQAQILKADLDDVAARMDFYFEVQESLKNNPEPPANHKINESKGVNKWMYGLDQYLKSDAVVIHKNQYNFKKGVKIGHSHHTFEFGPDSRFLIVGWEVVSNRTDGHNGSWRKTVSQIILRNHATIMVESGYDRAMNWSLIVYYVDAKDYQFE</sequence>
<protein>
    <recommendedName>
        <fullName evidence="3">MACPF domain-containing protein</fullName>
    </recommendedName>
</protein>
<accession>A3IUY1</accession>
<evidence type="ECO:0000313" key="1">
    <source>
        <dbReference type="EMBL" id="EAZ89729.1"/>
    </source>
</evidence>
<reference evidence="1 2" key="1">
    <citation type="submission" date="2007-03" db="EMBL/GenBank/DDBJ databases">
        <authorList>
            <person name="Stal L."/>
            <person name="Ferriera S."/>
            <person name="Johnson J."/>
            <person name="Kravitz S."/>
            <person name="Beeson K."/>
            <person name="Sutton G."/>
            <person name="Rogers Y.-H."/>
            <person name="Friedman R."/>
            <person name="Frazier M."/>
            <person name="Venter J.C."/>
        </authorList>
    </citation>
    <scope>NUCLEOTIDE SEQUENCE [LARGE SCALE GENOMIC DNA]</scope>
    <source>
        <strain evidence="1 2">CCY0110</strain>
    </source>
</reference>
<dbReference type="AlphaFoldDB" id="A3IUY1"/>
<keyword evidence="2" id="KW-1185">Reference proteome</keyword>
<name>A3IUY1_9CHRO</name>